<dbReference type="Proteomes" id="UP000193719">
    <property type="component" value="Unassembled WGS sequence"/>
</dbReference>
<name>A0A1Y1V1F6_9FUNG</name>
<feature type="region of interest" description="Disordered" evidence="1">
    <location>
        <begin position="1"/>
        <end position="25"/>
    </location>
</feature>
<gene>
    <name evidence="4" type="ORF">BCR36DRAFT_406092</name>
</gene>
<reference evidence="4 5" key="1">
    <citation type="submission" date="2016-08" db="EMBL/GenBank/DDBJ databases">
        <title>Genomes of anaerobic fungi encode conserved fungal cellulosomes for biomass hydrolysis.</title>
        <authorList>
            <consortium name="DOE Joint Genome Institute"/>
            <person name="Haitjema C.H."/>
            <person name="Gilmore S.P."/>
            <person name="Henske J.K."/>
            <person name="Solomon K.V."/>
            <person name="De Groot R."/>
            <person name="Kuo A."/>
            <person name="Mondo S.J."/>
            <person name="Salamov A.A."/>
            <person name="Labutti K."/>
            <person name="Zhao Z."/>
            <person name="Chiniquy J."/>
            <person name="Barry K."/>
            <person name="Brewer H.M."/>
            <person name="Purvine S.O."/>
            <person name="Wright A.T."/>
            <person name="Boxma B."/>
            <person name="Van Alen T."/>
            <person name="Hackstein J.H."/>
            <person name="Baker S.E."/>
            <person name="Grigoriev I.V."/>
            <person name="O'Malley M.A."/>
        </authorList>
    </citation>
    <scope>NUCLEOTIDE SEQUENCE [LARGE SCALE GENOMIC DNA]</scope>
    <source>
        <strain evidence="5">finn</strain>
    </source>
</reference>
<dbReference type="Gene3D" id="1.10.287.110">
    <property type="entry name" value="DnaJ domain"/>
    <property type="match status" value="1"/>
</dbReference>
<evidence type="ECO:0000259" key="3">
    <source>
        <dbReference type="PROSITE" id="PS50076"/>
    </source>
</evidence>
<reference evidence="4 5" key="2">
    <citation type="submission" date="2016-08" db="EMBL/GenBank/DDBJ databases">
        <title>Pervasive Adenine N6-methylation of Active Genes in Fungi.</title>
        <authorList>
            <consortium name="DOE Joint Genome Institute"/>
            <person name="Mondo S.J."/>
            <person name="Dannebaum R.O."/>
            <person name="Kuo R.C."/>
            <person name="Labutti K."/>
            <person name="Haridas S."/>
            <person name="Kuo A."/>
            <person name="Salamov A."/>
            <person name="Ahrendt S.R."/>
            <person name="Lipzen A."/>
            <person name="Sullivan W."/>
            <person name="Andreopoulos W.B."/>
            <person name="Clum A."/>
            <person name="Lindquist E."/>
            <person name="Daum C."/>
            <person name="Ramamoorthy G.K."/>
            <person name="Gryganskyi A."/>
            <person name="Culley D."/>
            <person name="Magnuson J.K."/>
            <person name="James T.Y."/>
            <person name="O'Malley M.A."/>
            <person name="Stajich J.E."/>
            <person name="Spatafora J.W."/>
            <person name="Visel A."/>
            <person name="Grigoriev I.V."/>
        </authorList>
    </citation>
    <scope>NUCLEOTIDE SEQUENCE [LARGE SCALE GENOMIC DNA]</scope>
    <source>
        <strain evidence="5">finn</strain>
    </source>
</reference>
<feature type="domain" description="J" evidence="3">
    <location>
        <begin position="37"/>
        <end position="99"/>
    </location>
</feature>
<evidence type="ECO:0000313" key="4">
    <source>
        <dbReference type="EMBL" id="ORX45182.1"/>
    </source>
</evidence>
<dbReference type="SUPFAM" id="SSF46565">
    <property type="entry name" value="Chaperone J-domain"/>
    <property type="match status" value="1"/>
</dbReference>
<feature type="transmembrane region" description="Helical" evidence="2">
    <location>
        <begin position="157"/>
        <end position="178"/>
    </location>
</feature>
<feature type="transmembrane region" description="Helical" evidence="2">
    <location>
        <begin position="371"/>
        <end position="394"/>
    </location>
</feature>
<dbReference type="InterPro" id="IPR001623">
    <property type="entry name" value="DnaJ_domain"/>
</dbReference>
<dbReference type="PROSITE" id="PS50076">
    <property type="entry name" value="DNAJ_2"/>
    <property type="match status" value="1"/>
</dbReference>
<evidence type="ECO:0000256" key="1">
    <source>
        <dbReference type="SAM" id="MobiDB-lite"/>
    </source>
</evidence>
<keyword evidence="5" id="KW-1185">Reference proteome</keyword>
<dbReference type="AlphaFoldDB" id="A0A1Y1V1F6"/>
<keyword evidence="2" id="KW-1133">Transmembrane helix</keyword>
<feature type="transmembrane region" description="Helical" evidence="2">
    <location>
        <begin position="203"/>
        <end position="222"/>
    </location>
</feature>
<protein>
    <recommendedName>
        <fullName evidence="3">J domain-containing protein</fullName>
    </recommendedName>
</protein>
<evidence type="ECO:0000313" key="5">
    <source>
        <dbReference type="Proteomes" id="UP000193719"/>
    </source>
</evidence>
<sequence>MSTEEKNPILSKVEGEEITEVPSPRPQVPVVDYSVKNFYDHLGLKTDASEETLKSTANELLKKYNPVTNPDEISKYQKVLRSDRILNNATLKKYYDEFGSISILICEFFQHYYPNIVEEKPNSFLMKMLFLSFFIVVLMIISIFTLVIRYLRYFEAPFFVAFIPSILIVVIYIIMILVKHKNEMKYITSEGEKKEKSKQEIKMSNCISIVKCILLLLFQYALIKYFDNEEKSCFYCRCIPYILFEALVLYQDFAKFKIGVEGINTGKDVDSILLRGNTYVKYLIGINNSKCSMNKEGKKGACASCSIGLLALNIFKTDVLRLIQNILFFIAFNSNPPYYIVFFIPSYLMAIVSIGEIIIQKKIGYSRGTNESLISYFWSLWYVLICFDLVFTFFSLDVKTVDFVTHIILFIVELALLGGLLLGILPFIPVMEFKLKHDETDVPL</sequence>
<dbReference type="STRING" id="1754191.A0A1Y1V1F6"/>
<comment type="caution">
    <text evidence="4">The sequence shown here is derived from an EMBL/GenBank/DDBJ whole genome shotgun (WGS) entry which is preliminary data.</text>
</comment>
<keyword evidence="2" id="KW-0472">Membrane</keyword>
<feature type="transmembrane region" description="Helical" evidence="2">
    <location>
        <begin position="406"/>
        <end position="428"/>
    </location>
</feature>
<dbReference type="OrthoDB" id="767702at2759"/>
<dbReference type="EMBL" id="MCFH01000041">
    <property type="protein sequence ID" value="ORX45182.1"/>
    <property type="molecule type" value="Genomic_DNA"/>
</dbReference>
<feature type="transmembrane region" description="Helical" evidence="2">
    <location>
        <begin position="338"/>
        <end position="359"/>
    </location>
</feature>
<evidence type="ECO:0000256" key="2">
    <source>
        <dbReference type="SAM" id="Phobius"/>
    </source>
</evidence>
<proteinExistence type="predicted"/>
<accession>A0A1Y1V1F6</accession>
<dbReference type="InterPro" id="IPR036869">
    <property type="entry name" value="J_dom_sf"/>
</dbReference>
<organism evidence="4 5">
    <name type="scientific">Piromyces finnis</name>
    <dbReference type="NCBI Taxonomy" id="1754191"/>
    <lineage>
        <taxon>Eukaryota</taxon>
        <taxon>Fungi</taxon>
        <taxon>Fungi incertae sedis</taxon>
        <taxon>Chytridiomycota</taxon>
        <taxon>Chytridiomycota incertae sedis</taxon>
        <taxon>Neocallimastigomycetes</taxon>
        <taxon>Neocallimastigales</taxon>
        <taxon>Neocallimastigaceae</taxon>
        <taxon>Piromyces</taxon>
    </lineage>
</organism>
<feature type="transmembrane region" description="Helical" evidence="2">
    <location>
        <begin position="129"/>
        <end position="151"/>
    </location>
</feature>
<keyword evidence="2" id="KW-0812">Transmembrane</keyword>